<evidence type="ECO:0000313" key="2">
    <source>
        <dbReference type="EMBL" id="GFQ66534.1"/>
    </source>
</evidence>
<keyword evidence="1" id="KW-0732">Signal</keyword>
<dbReference type="Proteomes" id="UP000887116">
    <property type="component" value="Unassembled WGS sequence"/>
</dbReference>
<protein>
    <submittedName>
        <fullName evidence="2">Uncharacterized protein</fullName>
    </submittedName>
</protein>
<feature type="signal peptide" evidence="1">
    <location>
        <begin position="1"/>
        <end position="19"/>
    </location>
</feature>
<evidence type="ECO:0000313" key="3">
    <source>
        <dbReference type="Proteomes" id="UP000887116"/>
    </source>
</evidence>
<proteinExistence type="predicted"/>
<dbReference type="OrthoDB" id="6621660at2759"/>
<feature type="chain" id="PRO_5036497330" evidence="1">
    <location>
        <begin position="20"/>
        <end position="107"/>
    </location>
</feature>
<reference evidence="2" key="1">
    <citation type="submission" date="2020-07" db="EMBL/GenBank/DDBJ databases">
        <title>Multicomponent nature underlies the extraordinary mechanical properties of spider dragline silk.</title>
        <authorList>
            <person name="Kono N."/>
            <person name="Nakamura H."/>
            <person name="Mori M."/>
            <person name="Yoshida Y."/>
            <person name="Ohtoshi R."/>
            <person name="Malay A.D."/>
            <person name="Moran D.A.P."/>
            <person name="Tomita M."/>
            <person name="Numata K."/>
            <person name="Arakawa K."/>
        </authorList>
    </citation>
    <scope>NUCLEOTIDE SEQUENCE</scope>
</reference>
<accession>A0A8X6GGI3</accession>
<organism evidence="2 3">
    <name type="scientific">Trichonephila clavata</name>
    <name type="common">Joro spider</name>
    <name type="synonym">Nephila clavata</name>
    <dbReference type="NCBI Taxonomy" id="2740835"/>
    <lineage>
        <taxon>Eukaryota</taxon>
        <taxon>Metazoa</taxon>
        <taxon>Ecdysozoa</taxon>
        <taxon>Arthropoda</taxon>
        <taxon>Chelicerata</taxon>
        <taxon>Arachnida</taxon>
        <taxon>Araneae</taxon>
        <taxon>Araneomorphae</taxon>
        <taxon>Entelegynae</taxon>
        <taxon>Araneoidea</taxon>
        <taxon>Nephilidae</taxon>
        <taxon>Trichonephila</taxon>
    </lineage>
</organism>
<evidence type="ECO:0000256" key="1">
    <source>
        <dbReference type="SAM" id="SignalP"/>
    </source>
</evidence>
<name>A0A8X6GGI3_TRICU</name>
<keyword evidence="3" id="KW-1185">Reference proteome</keyword>
<gene>
    <name evidence="2" type="primary">AVEN_117938_1</name>
    <name evidence="2" type="ORF">TNCT_699061</name>
</gene>
<comment type="caution">
    <text evidence="2">The sequence shown here is derived from an EMBL/GenBank/DDBJ whole genome shotgun (WGS) entry which is preliminary data.</text>
</comment>
<dbReference type="EMBL" id="BMAO01030219">
    <property type="protein sequence ID" value="GFQ66534.1"/>
    <property type="molecule type" value="Genomic_DNA"/>
</dbReference>
<dbReference type="AlphaFoldDB" id="A0A8X6GGI3"/>
<sequence>MVLLMINLLTRSFLAPSTSYKADLETLGLDLNSSEVVSHSEPNASSENARISFHTNGNNSSLINTAIAYVKDSEGIRQPLRAILDCASESSFISSRSAKALGLQKEK</sequence>